<dbReference type="SUPFAM" id="SSF51905">
    <property type="entry name" value="FAD/NAD(P)-binding domain"/>
    <property type="match status" value="1"/>
</dbReference>
<dbReference type="Gene3D" id="3.90.700.10">
    <property type="entry name" value="Succinate dehydrogenase/fumarate reductase flavoprotein, catalytic domain"/>
    <property type="match status" value="1"/>
</dbReference>
<dbReference type="EMBL" id="PDVP01000006">
    <property type="protein sequence ID" value="PHP66779.1"/>
    <property type="molecule type" value="Genomic_DNA"/>
</dbReference>
<dbReference type="Gene3D" id="3.50.50.60">
    <property type="entry name" value="FAD/NAD(P)-binding domain"/>
    <property type="match status" value="2"/>
</dbReference>
<dbReference type="PANTHER" id="PTHR43400">
    <property type="entry name" value="FUMARATE REDUCTASE"/>
    <property type="match status" value="1"/>
</dbReference>
<evidence type="ECO:0000256" key="2">
    <source>
        <dbReference type="ARBA" id="ARBA00022630"/>
    </source>
</evidence>
<feature type="domain" description="FAD-dependent oxidoreductase 2 FAD-binding" evidence="6">
    <location>
        <begin position="9"/>
        <end position="548"/>
    </location>
</feature>
<comment type="caution">
    <text evidence="7">The sequence shown here is derived from an EMBL/GenBank/DDBJ whole genome shotgun (WGS) entry which is preliminary data.</text>
</comment>
<dbReference type="PANTHER" id="PTHR43400:SF10">
    <property type="entry name" value="3-OXOSTEROID 1-DEHYDROGENASE"/>
    <property type="match status" value="1"/>
</dbReference>
<dbReference type="AlphaFoldDB" id="A0A2G1QMS9"/>
<comment type="cofactor">
    <cofactor evidence="1">
        <name>FAD</name>
        <dbReference type="ChEBI" id="CHEBI:57692"/>
    </cofactor>
</comment>
<dbReference type="SUPFAM" id="SSF56425">
    <property type="entry name" value="Succinate dehydrogenase/fumarate reductase flavoprotein, catalytic domain"/>
    <property type="match status" value="1"/>
</dbReference>
<evidence type="ECO:0000256" key="5">
    <source>
        <dbReference type="SAM" id="MobiDB-lite"/>
    </source>
</evidence>
<dbReference type="InterPro" id="IPR036188">
    <property type="entry name" value="FAD/NAD-bd_sf"/>
</dbReference>
<proteinExistence type="predicted"/>
<dbReference type="GO" id="GO:0008202">
    <property type="term" value="P:steroid metabolic process"/>
    <property type="evidence" value="ECO:0007669"/>
    <property type="project" value="UniProtKB-ARBA"/>
</dbReference>
<dbReference type="InterPro" id="IPR003953">
    <property type="entry name" value="FAD-dep_OxRdtase_2_FAD-bd"/>
</dbReference>
<name>A0A2G1QMS9_9HYPH</name>
<evidence type="ECO:0000313" key="8">
    <source>
        <dbReference type="Proteomes" id="UP000221168"/>
    </source>
</evidence>
<dbReference type="RefSeq" id="WP_099306545.1">
    <property type="nucleotide sequence ID" value="NZ_PDVP01000006.1"/>
</dbReference>
<sequence>MPDNKTEFDVIVAGSGAGGLATAIVAAAEGLSVVVVEKSEKFGGTTARSGGWIWIPGNSHAHREGFEDSAEKARGYIEAEAGNHFDAERVDAFLKTGPEMLDWFEANTEAHFTLGPLVSDYHAERPGGMAGGRSLNADPIDRTVLGDYGDRVAPPMPELTFLGMMIGSNRELRHFFEAFRSIRSFGYVGNLLARYAFERLRHGKTMRLTNGTALAARLGKSALDRGVEIRTSTAMKELIADDGRVTGVVVEDASGRHTLTARKGVVLATGGFPFDMDMRKKLYRHAPTGEGHYSPANPYNTGDAMRASQPLGAATLEHFPHPASWIPVSLVPRSDGTHGVFPHFVDRGKPGVIAVLKNGRRFVDEAHSYHDYGEALINAHSGDGPAESWLIVDHATLRRYGLGHVKPYPIPLTPALRSGYLIRGRTIRELATNAGIDPDGLDKTVADFNRHARDTGDDPEFGRGSTPYDRYMGDPDNKPNPCVKPIETGPFYAIRVVLGDLGSFAGLKTDAMARVLDSNNEPIAGLYAVGNDAASIFGGAYSGAGITLGPAMTFGFIAGRHLAENTKP</sequence>
<keyword evidence="2" id="KW-0285">Flavoprotein</keyword>
<evidence type="ECO:0000259" key="6">
    <source>
        <dbReference type="Pfam" id="PF00890"/>
    </source>
</evidence>
<organism evidence="7 8">
    <name type="scientific">Zhengella mangrovi</name>
    <dbReference type="NCBI Taxonomy" id="1982044"/>
    <lineage>
        <taxon>Bacteria</taxon>
        <taxon>Pseudomonadati</taxon>
        <taxon>Pseudomonadota</taxon>
        <taxon>Alphaproteobacteria</taxon>
        <taxon>Hyphomicrobiales</taxon>
        <taxon>Notoacmeibacteraceae</taxon>
        <taxon>Zhengella</taxon>
    </lineage>
</organism>
<dbReference type="InterPro" id="IPR027477">
    <property type="entry name" value="Succ_DH/fumarate_Rdtase_cat_sf"/>
</dbReference>
<reference evidence="7 8" key="1">
    <citation type="submission" date="2017-10" db="EMBL/GenBank/DDBJ databases">
        <title>Sedimentibacterium mangrovi gen. nov., sp. nov., a novel member of family Phyllobacteriacea isolated from mangrove sediment.</title>
        <authorList>
            <person name="Liao H."/>
            <person name="Tian Y."/>
        </authorList>
    </citation>
    <scope>NUCLEOTIDE SEQUENCE [LARGE SCALE GENOMIC DNA]</scope>
    <source>
        <strain evidence="7 8">X9-2-2</strain>
    </source>
</reference>
<protein>
    <submittedName>
        <fullName evidence="7">3-oxosteroid 1-dehydrogenase</fullName>
    </submittedName>
</protein>
<evidence type="ECO:0000256" key="1">
    <source>
        <dbReference type="ARBA" id="ARBA00001974"/>
    </source>
</evidence>
<evidence type="ECO:0000256" key="3">
    <source>
        <dbReference type="ARBA" id="ARBA00022827"/>
    </source>
</evidence>
<accession>A0A2G1QMS9</accession>
<dbReference type="PRINTS" id="PR00411">
    <property type="entry name" value="PNDRDTASEI"/>
</dbReference>
<evidence type="ECO:0000313" key="7">
    <source>
        <dbReference type="EMBL" id="PHP66779.1"/>
    </source>
</evidence>
<keyword evidence="8" id="KW-1185">Reference proteome</keyword>
<dbReference type="OrthoDB" id="3178130at2"/>
<keyword evidence="3" id="KW-0274">FAD</keyword>
<dbReference type="InterPro" id="IPR050315">
    <property type="entry name" value="FAD-oxidoreductase_2"/>
</dbReference>
<keyword evidence="4" id="KW-0560">Oxidoreductase</keyword>
<evidence type="ECO:0000256" key="4">
    <source>
        <dbReference type="ARBA" id="ARBA00023002"/>
    </source>
</evidence>
<dbReference type="Pfam" id="PF00890">
    <property type="entry name" value="FAD_binding_2"/>
    <property type="match status" value="1"/>
</dbReference>
<gene>
    <name evidence="7" type="ORF">CSC94_11775</name>
</gene>
<dbReference type="Proteomes" id="UP000221168">
    <property type="component" value="Unassembled WGS sequence"/>
</dbReference>
<dbReference type="GO" id="GO:0016491">
    <property type="term" value="F:oxidoreductase activity"/>
    <property type="evidence" value="ECO:0007669"/>
    <property type="project" value="UniProtKB-KW"/>
</dbReference>
<feature type="region of interest" description="Disordered" evidence="5">
    <location>
        <begin position="450"/>
        <end position="477"/>
    </location>
</feature>